<reference evidence="1" key="1">
    <citation type="submission" date="2020-11" db="EMBL/GenBank/DDBJ databases">
        <authorList>
            <person name="Tran Van P."/>
        </authorList>
    </citation>
    <scope>NUCLEOTIDE SEQUENCE</scope>
</reference>
<evidence type="ECO:0000313" key="1">
    <source>
        <dbReference type="EMBL" id="CAD7580980.1"/>
    </source>
</evidence>
<protein>
    <submittedName>
        <fullName evidence="1">(California timema) hypothetical protein</fullName>
    </submittedName>
</protein>
<name>A0A7R9PFK6_TIMCA</name>
<dbReference type="AlphaFoldDB" id="A0A7R9PFK6"/>
<proteinExistence type="predicted"/>
<sequence length="45" mass="5077">MFVEMFVALSKSGHSATANRTTNMFVEMFVANRTTNILNVAYHHS</sequence>
<organism evidence="1">
    <name type="scientific">Timema californicum</name>
    <name type="common">California timema</name>
    <name type="synonym">Walking stick</name>
    <dbReference type="NCBI Taxonomy" id="61474"/>
    <lineage>
        <taxon>Eukaryota</taxon>
        <taxon>Metazoa</taxon>
        <taxon>Ecdysozoa</taxon>
        <taxon>Arthropoda</taxon>
        <taxon>Hexapoda</taxon>
        <taxon>Insecta</taxon>
        <taxon>Pterygota</taxon>
        <taxon>Neoptera</taxon>
        <taxon>Polyneoptera</taxon>
        <taxon>Phasmatodea</taxon>
        <taxon>Timematodea</taxon>
        <taxon>Timematoidea</taxon>
        <taxon>Timematidae</taxon>
        <taxon>Timema</taxon>
    </lineage>
</organism>
<accession>A0A7R9PFK6</accession>
<gene>
    <name evidence="1" type="ORF">TCMB3V08_LOCUS13513</name>
</gene>
<dbReference type="EMBL" id="OE207848">
    <property type="protein sequence ID" value="CAD7580980.1"/>
    <property type="molecule type" value="Genomic_DNA"/>
</dbReference>